<evidence type="ECO:0000259" key="2">
    <source>
        <dbReference type="Pfam" id="PF13556"/>
    </source>
</evidence>
<evidence type="ECO:0000313" key="4">
    <source>
        <dbReference type="EMBL" id="GAJ38491.1"/>
    </source>
</evidence>
<dbReference type="InterPro" id="IPR029016">
    <property type="entry name" value="GAF-like_dom_sf"/>
</dbReference>
<organism evidence="4 5">
    <name type="scientific">Parageobacillus caldoxylosilyticus NBRC 107762</name>
    <dbReference type="NCBI Taxonomy" id="1220594"/>
    <lineage>
        <taxon>Bacteria</taxon>
        <taxon>Bacillati</taxon>
        <taxon>Bacillota</taxon>
        <taxon>Bacilli</taxon>
        <taxon>Bacillales</taxon>
        <taxon>Anoxybacillaceae</taxon>
        <taxon>Saccharococcus</taxon>
    </lineage>
</organism>
<dbReference type="Pfam" id="PF13556">
    <property type="entry name" value="HTH_30"/>
    <property type="match status" value="1"/>
</dbReference>
<feature type="domain" description="CdaR GGDEF-like" evidence="3">
    <location>
        <begin position="166"/>
        <end position="293"/>
    </location>
</feature>
<dbReference type="PANTHER" id="PTHR33744:SF1">
    <property type="entry name" value="DNA-BINDING TRANSCRIPTIONAL ACTIVATOR ADER"/>
    <property type="match status" value="1"/>
</dbReference>
<dbReference type="OrthoDB" id="9792148at2"/>
<evidence type="ECO:0000313" key="5">
    <source>
        <dbReference type="Proteomes" id="UP000023561"/>
    </source>
</evidence>
<keyword evidence="5" id="KW-1185">Reference proteome</keyword>
<comment type="similarity">
    <text evidence="1">Belongs to the CdaR family.</text>
</comment>
<evidence type="ECO:0000259" key="3">
    <source>
        <dbReference type="Pfam" id="PF17853"/>
    </source>
</evidence>
<dbReference type="Gene3D" id="3.30.450.40">
    <property type="match status" value="1"/>
</dbReference>
<dbReference type="InterPro" id="IPR042070">
    <property type="entry name" value="PucR_C-HTH_sf"/>
</dbReference>
<dbReference type="Pfam" id="PF17853">
    <property type="entry name" value="GGDEF_2"/>
    <property type="match status" value="1"/>
</dbReference>
<evidence type="ECO:0000256" key="1">
    <source>
        <dbReference type="ARBA" id="ARBA00006754"/>
    </source>
</evidence>
<feature type="domain" description="PucR C-terminal helix-turn-helix" evidence="2">
    <location>
        <begin position="347"/>
        <end position="404"/>
    </location>
</feature>
<dbReference type="Gene3D" id="1.10.10.2840">
    <property type="entry name" value="PucR C-terminal helix-turn-helix domain"/>
    <property type="match status" value="1"/>
</dbReference>
<dbReference type="AlphaFoldDB" id="A0A023DBZ7"/>
<gene>
    <name evidence="4" type="ORF">GCA01S_004_00910</name>
</gene>
<sequence length="412" mass="47821">MSHYDDPFRGNFDSLEEFADHISELLQCPITIEDANHRLIAYSAHDDYTDPARTATIISRRVPEKVINSLWKQGAIPALLRSREPVRVAAISEVGLGSRVAVSIWKNDEVIGFIWALETDRTLSKEDMELLKKAAKAAKNKVLQLYMRKNKKEERVQELFWKLLTGHMTTEEEIKESFATMQIPAAPLFSVIVFRFATEITREIEKQISYLLQTTQQIQLLLYTTDRNDVILLAAPKSMNQPLKELHMFIESFALKMKERFHINSVQSGFGSIYETYTSIEKSYQEALTVLKMKEKFPEQICSIYGYQQLGIYQFFDLLLKKKRQGEFINPSLTKLQAYDQKHHSDLVKTFEVFFDHDSNVNETAKALNIHPNTLSYRLKRIAEIAEMDLHDMNQKVKLYIDIKLAKYEALH</sequence>
<dbReference type="RefSeq" id="WP_042406913.1">
    <property type="nucleotide sequence ID" value="NZ_BAWO01000004.1"/>
</dbReference>
<protein>
    <submittedName>
        <fullName evidence="4">Putative transcriptional regulator</fullName>
    </submittedName>
</protein>
<dbReference type="EMBL" id="BAWO01000004">
    <property type="protein sequence ID" value="GAJ38491.1"/>
    <property type="molecule type" value="Genomic_DNA"/>
</dbReference>
<reference evidence="4 5" key="1">
    <citation type="submission" date="2014-04" db="EMBL/GenBank/DDBJ databases">
        <title>Whole genome shotgun sequence of Geobacillus caldoxylosilyticus NBRC 107762.</title>
        <authorList>
            <person name="Hosoyama A."/>
            <person name="Hosoyama Y."/>
            <person name="Katano-Makiyama Y."/>
            <person name="Tsuchikane K."/>
            <person name="Ohji S."/>
            <person name="Ichikawa N."/>
            <person name="Yamazoe A."/>
            <person name="Fujita N."/>
        </authorList>
    </citation>
    <scope>NUCLEOTIDE SEQUENCE [LARGE SCALE GENOMIC DNA]</scope>
    <source>
        <strain evidence="4 5">NBRC 107762</strain>
    </source>
</reference>
<dbReference type="InterPro" id="IPR025736">
    <property type="entry name" value="PucR_C-HTH_dom"/>
</dbReference>
<dbReference type="InterPro" id="IPR051448">
    <property type="entry name" value="CdaR-like_regulators"/>
</dbReference>
<dbReference type="Proteomes" id="UP000023561">
    <property type="component" value="Unassembled WGS sequence"/>
</dbReference>
<dbReference type="PANTHER" id="PTHR33744">
    <property type="entry name" value="CARBOHYDRATE DIACID REGULATOR"/>
    <property type="match status" value="1"/>
</dbReference>
<name>A0A023DBZ7_9BACL</name>
<dbReference type="InterPro" id="IPR041522">
    <property type="entry name" value="CdaR_GGDEF"/>
</dbReference>
<proteinExistence type="inferred from homology"/>
<accession>A0A023DBZ7</accession>
<comment type="caution">
    <text evidence="4">The sequence shown here is derived from an EMBL/GenBank/DDBJ whole genome shotgun (WGS) entry which is preliminary data.</text>
</comment>